<dbReference type="AlphaFoldDB" id="A0AAE3XEX3"/>
<evidence type="ECO:0000313" key="2">
    <source>
        <dbReference type="Proteomes" id="UP001185331"/>
    </source>
</evidence>
<reference evidence="1" key="1">
    <citation type="submission" date="2023-07" db="EMBL/GenBank/DDBJ databases">
        <title>Sorghum-associated microbial communities from plants grown in Nebraska, USA.</title>
        <authorList>
            <person name="Schachtman D."/>
        </authorList>
    </citation>
    <scope>NUCLEOTIDE SEQUENCE</scope>
    <source>
        <strain evidence="1">BE330</strain>
    </source>
</reference>
<sequence length="204" mass="22773">MIHSIQQDARNYTHPLPDFIRSVNRSRTIGLIDNTELQTVNLDGILLLVSRLANQGVASLAKLQLDDSLRIGELPGAYWRDINAALDHSPMPKQEWKSAQELFQDNDLIAQLTGVARSSVGRYIRGERATPDEVSERLHAVMMIAADLQGVLNPQGVRRWFTKRRSHLDGLAPIDVLGKDWTTDSSGYARVRTLADSDLSFQAT</sequence>
<protein>
    <recommendedName>
        <fullName evidence="3">Antitoxin Xre/MbcA/ParS-like toxin-binding domain-containing protein</fullName>
    </recommendedName>
</protein>
<accession>A0AAE3XEX3</accession>
<name>A0AAE3XEX3_9DEIO</name>
<dbReference type="EMBL" id="JAVDQK010000005">
    <property type="protein sequence ID" value="MDR6218860.1"/>
    <property type="molecule type" value="Genomic_DNA"/>
</dbReference>
<gene>
    <name evidence="1" type="ORF">J2Y00_002457</name>
</gene>
<dbReference type="RefSeq" id="WP_309853578.1">
    <property type="nucleotide sequence ID" value="NZ_JAVDQJ010000004.1"/>
</dbReference>
<evidence type="ECO:0000313" key="1">
    <source>
        <dbReference type="EMBL" id="MDR6218860.1"/>
    </source>
</evidence>
<evidence type="ECO:0008006" key="3">
    <source>
        <dbReference type="Google" id="ProtNLM"/>
    </source>
</evidence>
<comment type="caution">
    <text evidence="1">The sequence shown here is derived from an EMBL/GenBank/DDBJ whole genome shotgun (WGS) entry which is preliminary data.</text>
</comment>
<organism evidence="1 2">
    <name type="scientific">Deinococcus soli</name>
    <name type="common">ex Cha et al. 2016</name>
    <dbReference type="NCBI Taxonomy" id="1309411"/>
    <lineage>
        <taxon>Bacteria</taxon>
        <taxon>Thermotogati</taxon>
        <taxon>Deinococcota</taxon>
        <taxon>Deinococci</taxon>
        <taxon>Deinococcales</taxon>
        <taxon>Deinococcaceae</taxon>
        <taxon>Deinococcus</taxon>
    </lineage>
</organism>
<proteinExistence type="predicted"/>
<dbReference type="Proteomes" id="UP001185331">
    <property type="component" value="Unassembled WGS sequence"/>
</dbReference>